<sequence length="95" mass="11028">MGLALAIRTFIKIVGAAGILLIYAPDFLNKIFHLKFANFIVYFYWFFLWLAIFLGTCLHFMSLIPLWDKLLHLISPMILTAIGYGIISEFRKEKI</sequence>
<feature type="transmembrane region" description="Helical" evidence="1">
    <location>
        <begin position="6"/>
        <end position="24"/>
    </location>
</feature>
<organism evidence="2 3">
    <name type="scientific">Tetragenococcus muriaticus PMC-11-5</name>
    <dbReference type="NCBI Taxonomy" id="1302649"/>
    <lineage>
        <taxon>Bacteria</taxon>
        <taxon>Bacillati</taxon>
        <taxon>Bacillota</taxon>
        <taxon>Bacilli</taxon>
        <taxon>Lactobacillales</taxon>
        <taxon>Enterococcaceae</taxon>
        <taxon>Tetragenococcus</taxon>
    </lineage>
</organism>
<evidence type="ECO:0000256" key="1">
    <source>
        <dbReference type="SAM" id="Phobius"/>
    </source>
</evidence>
<dbReference type="PATRIC" id="fig|1302649.3.peg.1466"/>
<gene>
    <name evidence="2" type="ORF">TMUPMC115_1462</name>
</gene>
<dbReference type="EMBL" id="JPVU01000157">
    <property type="protein sequence ID" value="KFN91317.1"/>
    <property type="molecule type" value="Genomic_DNA"/>
</dbReference>
<dbReference type="AlphaFoldDB" id="A0A091C5D2"/>
<feature type="transmembrane region" description="Helical" evidence="1">
    <location>
        <begin position="36"/>
        <end position="64"/>
    </location>
</feature>
<reference evidence="2 3" key="1">
    <citation type="submission" date="2014-08" db="EMBL/GenBank/DDBJ databases">
        <title>Genome sequence of Tetragenococcus muriaticus.</title>
        <authorList>
            <person name="Chuea-nongthon C."/>
            <person name="Rodtong S."/>
            <person name="Yongsawatdigul J."/>
            <person name="Steele J.L."/>
            <person name="Liu X.-y."/>
            <person name="Speers J."/>
            <person name="Glasner J.D."/>
            <person name="Neeno-Eckwall E.C."/>
        </authorList>
    </citation>
    <scope>NUCLEOTIDE SEQUENCE [LARGE SCALE GENOMIC DNA]</scope>
    <source>
        <strain evidence="2 3">PMC-11-5</strain>
    </source>
</reference>
<keyword evidence="1" id="KW-0812">Transmembrane</keyword>
<accession>A0A091C5D2</accession>
<protein>
    <submittedName>
        <fullName evidence="2">Uncharacterized protein</fullName>
    </submittedName>
</protein>
<comment type="caution">
    <text evidence="2">The sequence shown here is derived from an EMBL/GenBank/DDBJ whole genome shotgun (WGS) entry which is preliminary data.</text>
</comment>
<evidence type="ECO:0000313" key="2">
    <source>
        <dbReference type="EMBL" id="KFN91317.1"/>
    </source>
</evidence>
<proteinExistence type="predicted"/>
<evidence type="ECO:0000313" key="3">
    <source>
        <dbReference type="Proteomes" id="UP000029380"/>
    </source>
</evidence>
<dbReference type="RefSeq" id="WP_052077205.1">
    <property type="nucleotide sequence ID" value="NZ_JPVU01000157.1"/>
</dbReference>
<keyword evidence="1" id="KW-1133">Transmembrane helix</keyword>
<dbReference type="Proteomes" id="UP000029380">
    <property type="component" value="Unassembled WGS sequence"/>
</dbReference>
<feature type="transmembrane region" description="Helical" evidence="1">
    <location>
        <begin position="70"/>
        <end position="87"/>
    </location>
</feature>
<dbReference type="Pfam" id="PF09997">
    <property type="entry name" value="DUF2238"/>
    <property type="match status" value="1"/>
</dbReference>
<dbReference type="InterPro" id="IPR014509">
    <property type="entry name" value="YjdF-like"/>
</dbReference>
<name>A0A091C5D2_9ENTE</name>
<keyword evidence="1" id="KW-0472">Membrane</keyword>